<dbReference type="Proteomes" id="UP000319432">
    <property type="component" value="Chromosome"/>
</dbReference>
<keyword evidence="2" id="KW-1185">Reference proteome</keyword>
<evidence type="ECO:0000313" key="2">
    <source>
        <dbReference type="Proteomes" id="UP000319432"/>
    </source>
</evidence>
<evidence type="ECO:0000313" key="1">
    <source>
        <dbReference type="EMBL" id="QDX92480.1"/>
    </source>
</evidence>
<dbReference type="EMBL" id="CP033464">
    <property type="protein sequence ID" value="QDX92480.1"/>
    <property type="molecule type" value="Genomic_DNA"/>
</dbReference>
<dbReference type="AlphaFoldDB" id="A0A518V667"/>
<dbReference type="SUPFAM" id="SSF46955">
    <property type="entry name" value="Putative DNA-binding domain"/>
    <property type="match status" value="1"/>
</dbReference>
<protein>
    <recommendedName>
        <fullName evidence="3">AlpA family phage regulatory protein</fullName>
    </recommendedName>
</protein>
<dbReference type="InterPro" id="IPR009061">
    <property type="entry name" value="DNA-bd_dom_put_sf"/>
</dbReference>
<name>A0A518V667_BRELA</name>
<gene>
    <name evidence="1" type="ORF">EEL30_09175</name>
</gene>
<organism evidence="1 2">
    <name type="scientific">Brevibacillus laterosporus</name>
    <name type="common">Bacillus laterosporus</name>
    <dbReference type="NCBI Taxonomy" id="1465"/>
    <lineage>
        <taxon>Bacteria</taxon>
        <taxon>Bacillati</taxon>
        <taxon>Bacillota</taxon>
        <taxon>Bacilli</taxon>
        <taxon>Bacillales</taxon>
        <taxon>Paenibacillaceae</taxon>
        <taxon>Brevibacillus</taxon>
    </lineage>
</organism>
<proteinExistence type="predicted"/>
<accession>A0A518V667</accession>
<sequence length="61" mass="6996">MLVNVDDLVGFGEVCEMTGKTKGYLQVYIKRGQFPEPITTLSCGPIWLKEQIEDWMESRSK</sequence>
<dbReference type="OrthoDB" id="2857704at2"/>
<evidence type="ECO:0008006" key="3">
    <source>
        <dbReference type="Google" id="ProtNLM"/>
    </source>
</evidence>
<dbReference type="Gene3D" id="1.10.238.160">
    <property type="match status" value="1"/>
</dbReference>
<reference evidence="1 2" key="1">
    <citation type="submission" date="2018-11" db="EMBL/GenBank/DDBJ databases">
        <title>Phylogenetic determinants of toxin gene distribution in genomes of Brevibacillus laterosporus.</title>
        <authorList>
            <person name="Glare T.R."/>
            <person name="Durrant A."/>
            <person name="Berry C."/>
            <person name="Palma L."/>
            <person name="Ormskirk M."/>
            <person name="Cox M.O."/>
        </authorList>
    </citation>
    <scope>NUCLEOTIDE SEQUENCE [LARGE SCALE GENOMIC DNA]</scope>
    <source>
        <strain evidence="1 2">1821L</strain>
    </source>
</reference>